<dbReference type="InterPro" id="IPR012349">
    <property type="entry name" value="Split_barrel_FMN-bd"/>
</dbReference>
<protein>
    <submittedName>
        <fullName evidence="1">Pyridoxamine 5'-phosphate oxidase-related FMN-binding protein</fullName>
    </submittedName>
</protein>
<keyword evidence="2" id="KW-1185">Reference proteome</keyword>
<dbReference type="KEGG" id="fgi:OP10G_3226"/>
<dbReference type="Gene3D" id="2.30.110.10">
    <property type="entry name" value="Electron Transport, Fmn-binding Protein, Chain A"/>
    <property type="match status" value="1"/>
</dbReference>
<dbReference type="Proteomes" id="UP000027982">
    <property type="component" value="Chromosome"/>
</dbReference>
<proteinExistence type="predicted"/>
<gene>
    <name evidence="1" type="ORF">OP10G_3226</name>
</gene>
<dbReference type="RefSeq" id="WP_025229456.1">
    <property type="nucleotide sequence ID" value="NZ_CP007139.1"/>
</dbReference>
<dbReference type="SUPFAM" id="SSF50475">
    <property type="entry name" value="FMN-binding split barrel"/>
    <property type="match status" value="1"/>
</dbReference>
<dbReference type="Pfam" id="PF12900">
    <property type="entry name" value="Pyridox_ox_2"/>
    <property type="match status" value="1"/>
</dbReference>
<dbReference type="eggNOG" id="COG3467">
    <property type="taxonomic scope" value="Bacteria"/>
</dbReference>
<reference evidence="1 2" key="1">
    <citation type="journal article" date="2014" name="PLoS ONE">
        <title>The first complete genome sequence of the class fimbriimonadia in the phylum armatimonadetes.</title>
        <authorList>
            <person name="Hu Z.Y."/>
            <person name="Wang Y.Z."/>
            <person name="Im W.T."/>
            <person name="Wang S.Y."/>
            <person name="Zhao G.P."/>
            <person name="Zheng H.J."/>
            <person name="Quan Z.X."/>
        </authorList>
    </citation>
    <scope>NUCLEOTIDE SEQUENCE [LARGE SCALE GENOMIC DNA]</scope>
    <source>
        <strain evidence="1">Gsoil 348</strain>
    </source>
</reference>
<dbReference type="InterPro" id="IPR024747">
    <property type="entry name" value="Pyridox_Oxase-rel"/>
</dbReference>
<evidence type="ECO:0000313" key="1">
    <source>
        <dbReference type="EMBL" id="AIE86594.1"/>
    </source>
</evidence>
<organism evidence="1 2">
    <name type="scientific">Fimbriimonas ginsengisoli Gsoil 348</name>
    <dbReference type="NCBI Taxonomy" id="661478"/>
    <lineage>
        <taxon>Bacteria</taxon>
        <taxon>Bacillati</taxon>
        <taxon>Armatimonadota</taxon>
        <taxon>Fimbriimonadia</taxon>
        <taxon>Fimbriimonadales</taxon>
        <taxon>Fimbriimonadaceae</taxon>
        <taxon>Fimbriimonas</taxon>
    </lineage>
</organism>
<dbReference type="EMBL" id="CP007139">
    <property type="protein sequence ID" value="AIE86594.1"/>
    <property type="molecule type" value="Genomic_DNA"/>
</dbReference>
<evidence type="ECO:0000313" key="2">
    <source>
        <dbReference type="Proteomes" id="UP000027982"/>
    </source>
</evidence>
<dbReference type="OrthoDB" id="8137294at2"/>
<name>A0A068NY31_FIMGI</name>
<dbReference type="AlphaFoldDB" id="A0A068NY31"/>
<dbReference type="STRING" id="661478.OP10G_3226"/>
<sequence length="148" mass="16371">MIKVLPEAEIWEVVDSCAHAHLGCYANGKSYVVPVSFVRDGNRIFGLTSAGLKIDMMRENPKVCLQFEEITSLTMWRSAILWGQFQELEGAERAQAAGAMFDKYGPGFEGTELRKGRDVTPPRLDHTPSPQIAYAITISEFSGRSEGS</sequence>
<accession>A0A068NY31</accession>
<dbReference type="HOGENOM" id="CLU_067890_3_1_0"/>